<dbReference type="EMBL" id="CAKLPZ010000001">
    <property type="protein sequence ID" value="CAH1000438.1"/>
    <property type="molecule type" value="Genomic_DNA"/>
</dbReference>
<evidence type="ECO:0000313" key="2">
    <source>
        <dbReference type="EMBL" id="CAH1000438.1"/>
    </source>
</evidence>
<evidence type="ECO:0000259" key="1">
    <source>
        <dbReference type="Pfam" id="PF01261"/>
    </source>
</evidence>
<keyword evidence="3" id="KW-1185">Reference proteome</keyword>
<dbReference type="RefSeq" id="WP_238750489.1">
    <property type="nucleotide sequence ID" value="NZ_CAKLPZ010000001.1"/>
</dbReference>
<name>A0ABM9B021_9BACT</name>
<dbReference type="InterPro" id="IPR013022">
    <property type="entry name" value="Xyl_isomerase-like_TIM-brl"/>
</dbReference>
<feature type="domain" description="Xylose isomerase-like TIM barrel" evidence="1">
    <location>
        <begin position="21"/>
        <end position="277"/>
    </location>
</feature>
<dbReference type="Proteomes" id="UP000837803">
    <property type="component" value="Unassembled WGS sequence"/>
</dbReference>
<protein>
    <recommendedName>
        <fullName evidence="1">Xylose isomerase-like TIM barrel domain-containing protein</fullName>
    </recommendedName>
</protein>
<proteinExistence type="predicted"/>
<dbReference type="Gene3D" id="3.20.20.150">
    <property type="entry name" value="Divalent-metal-dependent TIM barrel enzymes"/>
    <property type="match status" value="1"/>
</dbReference>
<dbReference type="InterPro" id="IPR036237">
    <property type="entry name" value="Xyl_isomerase-like_sf"/>
</dbReference>
<dbReference type="Pfam" id="PF01261">
    <property type="entry name" value="AP_endonuc_2"/>
    <property type="match status" value="1"/>
</dbReference>
<organism evidence="2 3">
    <name type="scientific">Neolewinella maritima</name>
    <dbReference type="NCBI Taxonomy" id="1383882"/>
    <lineage>
        <taxon>Bacteria</taxon>
        <taxon>Pseudomonadati</taxon>
        <taxon>Bacteroidota</taxon>
        <taxon>Saprospiria</taxon>
        <taxon>Saprospirales</taxon>
        <taxon>Lewinellaceae</taxon>
        <taxon>Neolewinella</taxon>
    </lineage>
</organism>
<evidence type="ECO:0000313" key="3">
    <source>
        <dbReference type="Proteomes" id="UP000837803"/>
    </source>
</evidence>
<dbReference type="InterPro" id="IPR050312">
    <property type="entry name" value="IolE/XylAMocC-like"/>
</dbReference>
<accession>A0ABM9B021</accession>
<comment type="caution">
    <text evidence="2">The sequence shown here is derived from an EMBL/GenBank/DDBJ whole genome shotgun (WGS) entry which is preliminary data.</text>
</comment>
<dbReference type="PANTHER" id="PTHR12110">
    <property type="entry name" value="HYDROXYPYRUVATE ISOMERASE"/>
    <property type="match status" value="1"/>
</dbReference>
<gene>
    <name evidence="2" type="ORF">LEM8419_01591</name>
</gene>
<dbReference type="PANTHER" id="PTHR12110:SF52">
    <property type="entry name" value="XYLOSE ISOMERASE"/>
    <property type="match status" value="1"/>
</dbReference>
<dbReference type="SUPFAM" id="SSF51658">
    <property type="entry name" value="Xylose isomerase-like"/>
    <property type="match status" value="1"/>
</dbReference>
<reference evidence="2" key="1">
    <citation type="submission" date="2021-12" db="EMBL/GenBank/DDBJ databases">
        <authorList>
            <person name="Rodrigo-Torres L."/>
            <person name="Arahal R. D."/>
            <person name="Lucena T."/>
        </authorList>
    </citation>
    <scope>NUCLEOTIDE SEQUENCE</scope>
    <source>
        <strain evidence="2">CECT 8419</strain>
    </source>
</reference>
<sequence>MKLRYAYNTNGCAHHRLNDALRLIADSGYDGVALTIDWHHLDPFSDRWQADTYNIHRSLEELGLSCVIETGARYLLDATDKHEPTLISTTAEGRARRVAFLKRAIDIAGLLHAETMSFWAGVRKSAVSEQNAHQYLGEGLLEVASYAEEKSVHISLEPEPGMLVETNADYDQLLTAHPELERTLHLALDLGHVWVTGEDDPARAVHRYADRLGTVSIEGMNKGQHLHLPLDQGDMDIPPLLRALRDVAFDRLVCVELSRESVRAHEAIPRSIDLLKQMERAL</sequence>